<feature type="region of interest" description="Disordered" evidence="1">
    <location>
        <begin position="137"/>
        <end position="158"/>
    </location>
</feature>
<proteinExistence type="predicted"/>
<feature type="compositionally biased region" description="Polar residues" evidence="1">
    <location>
        <begin position="423"/>
        <end position="436"/>
    </location>
</feature>
<feature type="compositionally biased region" description="Low complexity" evidence="1">
    <location>
        <begin position="699"/>
        <end position="709"/>
    </location>
</feature>
<feature type="region of interest" description="Disordered" evidence="1">
    <location>
        <begin position="1099"/>
        <end position="1125"/>
    </location>
</feature>
<feature type="compositionally biased region" description="Polar residues" evidence="1">
    <location>
        <begin position="1108"/>
        <end position="1122"/>
    </location>
</feature>
<feature type="region of interest" description="Disordered" evidence="1">
    <location>
        <begin position="847"/>
        <end position="877"/>
    </location>
</feature>
<feature type="region of interest" description="Disordered" evidence="1">
    <location>
        <begin position="423"/>
        <end position="450"/>
    </location>
</feature>
<organism evidence="2 3">
    <name type="scientific">Anopheles culicifacies</name>
    <dbReference type="NCBI Taxonomy" id="139723"/>
    <lineage>
        <taxon>Eukaryota</taxon>
        <taxon>Metazoa</taxon>
        <taxon>Ecdysozoa</taxon>
        <taxon>Arthropoda</taxon>
        <taxon>Hexapoda</taxon>
        <taxon>Insecta</taxon>
        <taxon>Pterygota</taxon>
        <taxon>Neoptera</taxon>
        <taxon>Endopterygota</taxon>
        <taxon>Diptera</taxon>
        <taxon>Nematocera</taxon>
        <taxon>Culicoidea</taxon>
        <taxon>Culicidae</taxon>
        <taxon>Anophelinae</taxon>
        <taxon>Anopheles</taxon>
        <taxon>culicifacies species complex</taxon>
    </lineage>
</organism>
<feature type="compositionally biased region" description="Basic and acidic residues" evidence="1">
    <location>
        <begin position="937"/>
        <end position="949"/>
    </location>
</feature>
<reference evidence="2" key="2">
    <citation type="submission" date="2020-05" db="UniProtKB">
        <authorList>
            <consortium name="EnsemblMetazoa"/>
        </authorList>
    </citation>
    <scope>IDENTIFICATION</scope>
    <source>
        <strain evidence="2">A-37</strain>
    </source>
</reference>
<feature type="compositionally biased region" description="Basic residues" evidence="1">
    <location>
        <begin position="508"/>
        <end position="518"/>
    </location>
</feature>
<reference evidence="3" key="1">
    <citation type="submission" date="2013-09" db="EMBL/GenBank/DDBJ databases">
        <title>The Genome Sequence of Anopheles culicifacies species A.</title>
        <authorList>
            <consortium name="The Broad Institute Genomics Platform"/>
            <person name="Neafsey D.E."/>
            <person name="Besansky N."/>
            <person name="Howell P."/>
            <person name="Walton C."/>
            <person name="Young S.K."/>
            <person name="Zeng Q."/>
            <person name="Gargeya S."/>
            <person name="Fitzgerald M."/>
            <person name="Haas B."/>
            <person name="Abouelleil A."/>
            <person name="Allen A.W."/>
            <person name="Alvarado L."/>
            <person name="Arachchi H.M."/>
            <person name="Berlin A.M."/>
            <person name="Chapman S.B."/>
            <person name="Gainer-Dewar J."/>
            <person name="Goldberg J."/>
            <person name="Griggs A."/>
            <person name="Gujja S."/>
            <person name="Hansen M."/>
            <person name="Howarth C."/>
            <person name="Imamovic A."/>
            <person name="Ireland A."/>
            <person name="Larimer J."/>
            <person name="McCowan C."/>
            <person name="Murphy C."/>
            <person name="Pearson M."/>
            <person name="Poon T.W."/>
            <person name="Priest M."/>
            <person name="Roberts A."/>
            <person name="Saif S."/>
            <person name="Shea T."/>
            <person name="Sisk P."/>
            <person name="Sykes S."/>
            <person name="Wortman J."/>
            <person name="Nusbaum C."/>
            <person name="Birren B."/>
        </authorList>
    </citation>
    <scope>NUCLEOTIDE SEQUENCE [LARGE SCALE GENOMIC DNA]</scope>
    <source>
        <strain evidence="3">A-37</strain>
    </source>
</reference>
<feature type="compositionally biased region" description="Basic residues" evidence="1">
    <location>
        <begin position="1221"/>
        <end position="1231"/>
    </location>
</feature>
<feature type="compositionally biased region" description="Polar residues" evidence="1">
    <location>
        <begin position="468"/>
        <end position="482"/>
    </location>
</feature>
<dbReference type="EMBL" id="AXCM01003046">
    <property type="status" value="NOT_ANNOTATED_CDS"/>
    <property type="molecule type" value="Genomic_DNA"/>
</dbReference>
<accession>A0A182LXQ5</accession>
<feature type="compositionally biased region" description="Basic and acidic residues" evidence="1">
    <location>
        <begin position="1232"/>
        <end position="1242"/>
    </location>
</feature>
<feature type="compositionally biased region" description="Polar residues" evidence="1">
    <location>
        <begin position="140"/>
        <end position="149"/>
    </location>
</feature>
<sequence length="1265" mass="140078">MFSDGSNVIQIHNISKEGTTDELSGENNLISAQPNNYVTRRTNSRRTKSIRNQNSTINIVSDDPHSIIHLDESSINPKSIAETTYPSESQTVPSDDVIVQATEDAAVSKPRRGTRRLLLKATDSNAITIDSRNALKRKSNSVISPQDTGVSPPKQTPNTQTAVQEVSAEVAFSTTCLEDNEPETDRQNINTGTSIIHLDQSSSATKSIANRADLSQTFSGNDVIVQMPKDVTISTTRRITRRMTMETADCNDNTINSRKGPKRKSDNVIPRKKTDVCPPKEPPNTQTSILQQSEVSSSKALIETNSRKSANSGTSSKTRSLDKLNNNAFKILIVSIKRVALPLTGAELNRFKYEDSTRDSRVSLRPSSRIRWQPTSGIKTERSTFARARTTMAKPKIVITSPIIEVPESPPVSERKPQAHSYLNISKTGNSTSQSDTFKKPHPMTHPPMPQLIELEDEENDDVYEFLSSSQNSDIETNTTIQKPKPTKGQKVSASSMKNRPKGPAAKPKAKPSVKNKPKVTVAKPKGTKPSKQANPFGCSKKSLQKVIKKLGGGPVKQPDMVNYKINMEIPEKLSLVSVADAAPQQFENTELPYEDPTACTEISRISHLPKDRLTARPPSFPITSTPANKLSMVAKLDVSSQQKPASPWRLQDDIILPKTSYIHRTKEMIPSYESFTTEDTNVPVVTSAFVTERRRSPPEVTGPVEPVPANAPASNMPDKPSGETIVSDKDLLEIEQMYMQLKATSEMSQKLIKAMRTSKKNPTTPQQNQTMRLACLKLRKWYDRSMNAFNRSMRIISNIQRTTEQSAIDSPVTCASPLTVEQQRTLDNFNLSTDRFRSMIDQLHSAINDSDIENRPPPQPSPSEGAGLKRNGKGPMTMLNAVTASETPKDVVILPERGANTKRNPLMPLNVVPLPQRDSPLMSPLAKDTTTGPKNIRRELLYNKENDSINKGTENQPPKDIDDIRQSVPELPEASGCSVVEIADQTTHHDDVADHSSKENSTEAIPSTQNCFGFDDGDCASESSTAQVTLPMPLNISHETLQRRLKDTKQLLPKQPFYRTQPKQQHRSSGPTRFPATTVRVFGSPSKRPHTLREFVASTPRPADAPSKNQLAVPSKPSSNAFGAEAPDVSAIEPSTVGQSEHVAQNDDPSVALFDTPDRPQWLNNSAHQRTYTRIPRRKKKNIYLANLGLDDDSEEEANASDGDPQELSSDSDTEEGKGKKNANKRKARRKEPVRVEQTKDFKQFVENFNSMCEQVERYELIIE</sequence>
<feature type="compositionally biased region" description="Low complexity" evidence="1">
    <location>
        <begin position="905"/>
        <end position="916"/>
    </location>
</feature>
<feature type="compositionally biased region" description="Acidic residues" evidence="1">
    <location>
        <begin position="1191"/>
        <end position="1200"/>
    </location>
</feature>
<feature type="compositionally biased region" description="Polar residues" evidence="1">
    <location>
        <begin position="283"/>
        <end position="320"/>
    </location>
</feature>
<dbReference type="VEuPathDB" id="VectorBase:ACUA004463"/>
<feature type="compositionally biased region" description="Polar residues" evidence="1">
    <location>
        <begin position="1062"/>
        <end position="1072"/>
    </location>
</feature>
<feature type="region of interest" description="Disordered" evidence="1">
    <location>
        <begin position="468"/>
        <end position="538"/>
    </location>
</feature>
<feature type="region of interest" description="Disordered" evidence="1">
    <location>
        <begin position="693"/>
        <end position="725"/>
    </location>
</feature>
<name>A0A182LXQ5_9DIPT</name>
<dbReference type="AlphaFoldDB" id="A0A182LXQ5"/>
<protein>
    <submittedName>
        <fullName evidence="2">Uncharacterized protein</fullName>
    </submittedName>
</protein>
<dbReference type="Proteomes" id="UP000075883">
    <property type="component" value="Unassembled WGS sequence"/>
</dbReference>
<evidence type="ECO:0000256" key="1">
    <source>
        <dbReference type="SAM" id="MobiDB-lite"/>
    </source>
</evidence>
<feature type="region of interest" description="Disordered" evidence="1">
    <location>
        <begin position="1191"/>
        <end position="1242"/>
    </location>
</feature>
<feature type="region of interest" description="Disordered" evidence="1">
    <location>
        <begin position="1054"/>
        <end position="1077"/>
    </location>
</feature>
<feature type="region of interest" description="Disordered" evidence="1">
    <location>
        <begin position="905"/>
        <end position="964"/>
    </location>
</feature>
<feature type="region of interest" description="Disordered" evidence="1">
    <location>
        <begin position="242"/>
        <end position="320"/>
    </location>
</feature>
<feature type="region of interest" description="Disordered" evidence="1">
    <location>
        <begin position="1150"/>
        <end position="1170"/>
    </location>
</feature>
<keyword evidence="3" id="KW-1185">Reference proteome</keyword>
<dbReference type="EnsemblMetazoa" id="ACUA004463-RA">
    <property type="protein sequence ID" value="ACUA004463-PA"/>
    <property type="gene ID" value="ACUA004463"/>
</dbReference>
<evidence type="ECO:0000313" key="3">
    <source>
        <dbReference type="Proteomes" id="UP000075883"/>
    </source>
</evidence>
<evidence type="ECO:0000313" key="2">
    <source>
        <dbReference type="EnsemblMetazoa" id="ACUA004463-PA"/>
    </source>
</evidence>